<dbReference type="GO" id="GO:0009279">
    <property type="term" value="C:cell outer membrane"/>
    <property type="evidence" value="ECO:0007669"/>
    <property type="project" value="UniProtKB-SubCell"/>
</dbReference>
<dbReference type="RefSeq" id="WP_129027697.1">
    <property type="nucleotide sequence ID" value="NZ_SDHY01000006.1"/>
</dbReference>
<accession>A0A4Q1BY86</accession>
<dbReference type="InterPro" id="IPR012910">
    <property type="entry name" value="Plug_dom"/>
</dbReference>
<dbReference type="Pfam" id="PF13715">
    <property type="entry name" value="CarbopepD_reg_2"/>
    <property type="match status" value="1"/>
</dbReference>
<evidence type="ECO:0000313" key="5">
    <source>
        <dbReference type="EMBL" id="RXK47657.1"/>
    </source>
</evidence>
<name>A0A4Q1BY86_9BACT</name>
<reference evidence="5 6" key="1">
    <citation type="submission" date="2019-01" db="EMBL/GenBank/DDBJ databases">
        <title>Cytophagaceae bacterium strain CAR-16.</title>
        <authorList>
            <person name="Chen W.-M."/>
        </authorList>
    </citation>
    <scope>NUCLEOTIDE SEQUENCE [LARGE SCALE GENOMIC DNA]</scope>
    <source>
        <strain evidence="5 6">CAR-16</strain>
    </source>
</reference>
<dbReference type="Pfam" id="PF07715">
    <property type="entry name" value="Plug"/>
    <property type="match status" value="1"/>
</dbReference>
<dbReference type="AlphaFoldDB" id="A0A4Q1BY86"/>
<evidence type="ECO:0000256" key="3">
    <source>
        <dbReference type="ARBA" id="ARBA00023237"/>
    </source>
</evidence>
<keyword evidence="6" id="KW-1185">Reference proteome</keyword>
<organism evidence="5 6">
    <name type="scientific">Aquirufa rosea</name>
    <dbReference type="NCBI Taxonomy" id="2509241"/>
    <lineage>
        <taxon>Bacteria</taxon>
        <taxon>Pseudomonadati</taxon>
        <taxon>Bacteroidota</taxon>
        <taxon>Cytophagia</taxon>
        <taxon>Cytophagales</taxon>
        <taxon>Flectobacillaceae</taxon>
        <taxon>Aquirufa</taxon>
    </lineage>
</organism>
<dbReference type="OrthoDB" id="1109239at2"/>
<comment type="caution">
    <text evidence="5">The sequence shown here is derived from an EMBL/GenBank/DDBJ whole genome shotgun (WGS) entry which is preliminary data.</text>
</comment>
<evidence type="ECO:0000256" key="1">
    <source>
        <dbReference type="ARBA" id="ARBA00004442"/>
    </source>
</evidence>
<feature type="domain" description="TonB-dependent receptor plug" evidence="4">
    <location>
        <begin position="128"/>
        <end position="226"/>
    </location>
</feature>
<comment type="subcellular location">
    <subcellularLocation>
        <location evidence="1">Cell outer membrane</location>
    </subcellularLocation>
</comment>
<keyword evidence="2" id="KW-0472">Membrane</keyword>
<dbReference type="InterPro" id="IPR008969">
    <property type="entry name" value="CarboxyPept-like_regulatory"/>
</dbReference>
<dbReference type="SUPFAM" id="SSF56935">
    <property type="entry name" value="Porins"/>
    <property type="match status" value="1"/>
</dbReference>
<protein>
    <submittedName>
        <fullName evidence="5">TonB-dependent receptor</fullName>
    </submittedName>
</protein>
<dbReference type="InterPro" id="IPR036942">
    <property type="entry name" value="Beta-barrel_TonB_sf"/>
</dbReference>
<dbReference type="Proteomes" id="UP000289455">
    <property type="component" value="Unassembled WGS sequence"/>
</dbReference>
<keyword evidence="5" id="KW-0675">Receptor</keyword>
<dbReference type="EMBL" id="SDHY01000006">
    <property type="protein sequence ID" value="RXK47657.1"/>
    <property type="molecule type" value="Genomic_DNA"/>
</dbReference>
<proteinExistence type="predicted"/>
<gene>
    <name evidence="5" type="ORF">ESB04_10490</name>
</gene>
<evidence type="ECO:0000256" key="2">
    <source>
        <dbReference type="ARBA" id="ARBA00023136"/>
    </source>
</evidence>
<keyword evidence="3" id="KW-0998">Cell outer membrane</keyword>
<dbReference type="SUPFAM" id="SSF49464">
    <property type="entry name" value="Carboxypeptidase regulatory domain-like"/>
    <property type="match status" value="1"/>
</dbReference>
<evidence type="ECO:0000259" key="4">
    <source>
        <dbReference type="Pfam" id="PF07715"/>
    </source>
</evidence>
<dbReference type="Gene3D" id="2.40.170.20">
    <property type="entry name" value="TonB-dependent receptor, beta-barrel domain"/>
    <property type="match status" value="1"/>
</dbReference>
<sequence>MLIQRILYWGLFFGLILEISPAVYGQVVQGRVMSLDAQGNMEDILGASVYFKPIKKGTLTDTKGAFSLDVQGKTGWMIFSATGFKNDSVFVDKNQFLHVHLQPSNKELTEVRVVATPGNMDNVSTLHTEILTMKTLAKAACCNLSESFETNASVSVSFADAVTGAKQIQLLGLSGTYVQTNMENIPSIRGLKTTYGLNYLPGTWIKSIDLAKGQSSVVNGYESITGGINVELAKPDTSEKYFLNVYGNSQGRFEINQQGAHRFNQKLSTGLFTHYSKQAARLDGNGDGFMDLPIFDLYNVLNRWKYSTDRWMLQWGASYLYENRLAGQNNFDAENSNRFLIYGFGSKTSRFETFAKIARLFPDKPYQGLGLILNSAQHQNDSYFAFKNYLGREQSVYANLIYQSIFDNTNHSWKAGASFLYDSYQERYIDSTFARTEIVPGAFFEYTWTVPNQLTMVVGNRVDWHNQLGLQWVPRWHLKWDAAEDLILRLSAGKGWRRVNPLAENMGFLANGRRLVLLGDLNPMEKAWNFGATLTKNFQIGTRKGSLVIDAFRTEFEKQWMVDMENGGELRMYSSPGVSFANSWQVEMNYSPWKRLEIKAAYRYQDVQADYLTVQGTLSRLPKAYLNKDRVLVNIAYATPYEKWKYDLTWQWNGSRRIPNGSLAHVHDGVSPSLTAPAFSTVYAQVTRQFKKWEMYVGAENLFNFTQSNPIMSAKDPFSRGFDATMVWGPIVGRMIYTGMRYKIQ</sequence>
<evidence type="ECO:0000313" key="6">
    <source>
        <dbReference type="Proteomes" id="UP000289455"/>
    </source>
</evidence>